<comment type="caution">
    <text evidence="2">The sequence shown here is derived from an EMBL/GenBank/DDBJ whole genome shotgun (WGS) entry which is preliminary data.</text>
</comment>
<sequence length="106" mass="12210">QPTNKKTPHFQRDTQNSKLILQGSGLPRNRGSERPSTSSESEVWAKERSKDNSMQRRSRKSPAYAEAKENPLPQESMDYNNQKLGKRENQTASPVWMKFMTVNSKQ</sequence>
<feature type="compositionally biased region" description="Basic and acidic residues" evidence="1">
    <location>
        <begin position="43"/>
        <end position="54"/>
    </location>
</feature>
<reference evidence="2 3" key="1">
    <citation type="journal article" date="2020" name="Mol. Biol. Evol.">
        <title>Interspecific Gene Flow and the Evolution of Specialization in Black and White Rhinoceros.</title>
        <authorList>
            <person name="Moodley Y."/>
            <person name="Westbury M.V."/>
            <person name="Russo I.M."/>
            <person name="Gopalakrishnan S."/>
            <person name="Rakotoarivelo A."/>
            <person name="Olsen R.A."/>
            <person name="Prost S."/>
            <person name="Tunstall T."/>
            <person name="Ryder O.A."/>
            <person name="Dalen L."/>
            <person name="Bruford M.W."/>
        </authorList>
    </citation>
    <scope>NUCLEOTIDE SEQUENCE [LARGE SCALE GENOMIC DNA]</scope>
    <source>
        <strain evidence="2">SBR-YM</strain>
        <tissue evidence="2">Skin</tissue>
    </source>
</reference>
<evidence type="ECO:0000313" key="3">
    <source>
        <dbReference type="Proteomes" id="UP000551758"/>
    </source>
</evidence>
<organism evidence="2 3">
    <name type="scientific">Diceros bicornis minor</name>
    <name type="common">South-central black rhinoceros</name>
    <dbReference type="NCBI Taxonomy" id="77932"/>
    <lineage>
        <taxon>Eukaryota</taxon>
        <taxon>Metazoa</taxon>
        <taxon>Chordata</taxon>
        <taxon>Craniata</taxon>
        <taxon>Vertebrata</taxon>
        <taxon>Euteleostomi</taxon>
        <taxon>Mammalia</taxon>
        <taxon>Eutheria</taxon>
        <taxon>Laurasiatheria</taxon>
        <taxon>Perissodactyla</taxon>
        <taxon>Rhinocerotidae</taxon>
        <taxon>Diceros</taxon>
    </lineage>
</organism>
<dbReference type="AlphaFoldDB" id="A0A7J7FGT0"/>
<dbReference type="EMBL" id="JACDTQ010000582">
    <property type="protein sequence ID" value="KAF5927263.1"/>
    <property type="molecule type" value="Genomic_DNA"/>
</dbReference>
<protein>
    <submittedName>
        <fullName evidence="2">Uncharacterized protein</fullName>
    </submittedName>
</protein>
<accession>A0A7J7FGT0</accession>
<dbReference type="Proteomes" id="UP000551758">
    <property type="component" value="Unassembled WGS sequence"/>
</dbReference>
<feature type="non-terminal residue" evidence="2">
    <location>
        <position position="1"/>
    </location>
</feature>
<gene>
    <name evidence="2" type="ORF">HPG69_017740</name>
</gene>
<name>A0A7J7FGT0_DICBM</name>
<evidence type="ECO:0000313" key="2">
    <source>
        <dbReference type="EMBL" id="KAF5927263.1"/>
    </source>
</evidence>
<evidence type="ECO:0000256" key="1">
    <source>
        <dbReference type="SAM" id="MobiDB-lite"/>
    </source>
</evidence>
<proteinExistence type="predicted"/>
<feature type="region of interest" description="Disordered" evidence="1">
    <location>
        <begin position="1"/>
        <end position="92"/>
    </location>
</feature>
<keyword evidence="3" id="KW-1185">Reference proteome</keyword>